<feature type="region of interest" description="Disordered" evidence="1">
    <location>
        <begin position="1"/>
        <end position="23"/>
    </location>
</feature>
<dbReference type="Proteomes" id="UP000276526">
    <property type="component" value="Unassembled WGS sequence"/>
</dbReference>
<accession>A0A3R8W0W2</accession>
<sequence>MSAISAQVVGETPGDRALPDVPATAPGTTQTAALEAILDTIDRSIVDCLHRSSVWSRMADGTLPGAGRAGYLEQHWEGMRVLSSVAARFPGVDPVFRRALREATTRLGRALDNAHASPRWRDHHVTMPSMLQFRRRVVEMADEQDALAFAAHAYARCAAAAVSPFPLGDMPTAATLRSALASMALRGHADGDLAEEVLTEELSAALVLVLAHGSDVCRAYQGIDAASSCSVTAAAIRRALG</sequence>
<evidence type="ECO:0000256" key="1">
    <source>
        <dbReference type="SAM" id="MobiDB-lite"/>
    </source>
</evidence>
<evidence type="ECO:0000313" key="3">
    <source>
        <dbReference type="EMBL" id="RRQ04518.1"/>
    </source>
</evidence>
<dbReference type="EMBL" id="PQNK01000002">
    <property type="protein sequence ID" value="RRO87712.1"/>
    <property type="molecule type" value="Genomic_DNA"/>
</dbReference>
<dbReference type="AlphaFoldDB" id="A0A3R8W0W2"/>
<dbReference type="Proteomes" id="UP000278422">
    <property type="component" value="Unassembled WGS sequence"/>
</dbReference>
<dbReference type="RefSeq" id="WP_010264605.1">
    <property type="nucleotide sequence ID" value="NZ_CP066067.1"/>
</dbReference>
<protein>
    <submittedName>
        <fullName evidence="3">Uncharacterized protein</fullName>
    </submittedName>
</protein>
<organism evidence="3 5">
    <name type="scientific">Corynebacterium bovis</name>
    <dbReference type="NCBI Taxonomy" id="36808"/>
    <lineage>
        <taxon>Bacteria</taxon>
        <taxon>Bacillati</taxon>
        <taxon>Actinomycetota</taxon>
        <taxon>Actinomycetes</taxon>
        <taxon>Mycobacteriales</taxon>
        <taxon>Corynebacteriaceae</taxon>
        <taxon>Corynebacterium</taxon>
    </lineage>
</organism>
<name>A0A3R8W0W2_9CORY</name>
<evidence type="ECO:0000313" key="4">
    <source>
        <dbReference type="Proteomes" id="UP000276526"/>
    </source>
</evidence>
<keyword evidence="5" id="KW-1185">Reference proteome</keyword>
<reference evidence="4 5" key="1">
    <citation type="submission" date="2018-01" db="EMBL/GenBank/DDBJ databases">
        <title>Twenty Corynebacterium bovis Genomes.</title>
        <authorList>
            <person name="Gulvik C.A."/>
        </authorList>
    </citation>
    <scope>NUCLEOTIDE SEQUENCE [LARGE SCALE GENOMIC DNA]</scope>
    <source>
        <strain evidence="3 5">16-2004</strain>
        <strain evidence="2 4">F6900</strain>
    </source>
</reference>
<evidence type="ECO:0000313" key="5">
    <source>
        <dbReference type="Proteomes" id="UP000278422"/>
    </source>
</evidence>
<gene>
    <name evidence="3" type="ORF">CXF42_04285</name>
    <name evidence="2" type="ORF">CXF48_02090</name>
</gene>
<comment type="caution">
    <text evidence="3">The sequence shown here is derived from an EMBL/GenBank/DDBJ whole genome shotgun (WGS) entry which is preliminary data.</text>
</comment>
<evidence type="ECO:0000313" key="2">
    <source>
        <dbReference type="EMBL" id="RRO87712.1"/>
    </source>
</evidence>
<dbReference type="EMBL" id="PQNQ01000008">
    <property type="protein sequence ID" value="RRQ04518.1"/>
    <property type="molecule type" value="Genomic_DNA"/>
</dbReference>
<dbReference type="GeneID" id="60808559"/>
<proteinExistence type="predicted"/>
<dbReference type="OrthoDB" id="4427270at2"/>